<dbReference type="Gene3D" id="3.30.420.130">
    <property type="entry name" value="Dinitrogenase iron-molybdenum cofactor biosynthesis domain"/>
    <property type="match status" value="1"/>
</dbReference>
<dbReference type="OrthoDB" id="280278at2"/>
<feature type="domain" description="Dinitrogenase iron-molybdenum cofactor biosynthesis" evidence="1">
    <location>
        <begin position="9"/>
        <end position="108"/>
    </location>
</feature>
<dbReference type="SUPFAM" id="SSF53146">
    <property type="entry name" value="Nitrogenase accessory factor-like"/>
    <property type="match status" value="1"/>
</dbReference>
<dbReference type="STRING" id="115783.SAMN02745119_01228"/>
<keyword evidence="3" id="KW-1185">Reference proteome</keyword>
<protein>
    <submittedName>
        <fullName evidence="2">Predicted Fe-Mo cluster-binding protein, NifX family</fullName>
    </submittedName>
</protein>
<proteinExistence type="predicted"/>
<dbReference type="AlphaFoldDB" id="A0A1T4MCL1"/>
<dbReference type="PANTHER" id="PTHR33937:SF1">
    <property type="entry name" value="IRON-MOLIBDENUM COFACTOR PROCESSING PROTEIN"/>
    <property type="match status" value="1"/>
</dbReference>
<dbReference type="PANTHER" id="PTHR33937">
    <property type="entry name" value="IRON-MOLYBDENUM PROTEIN-RELATED-RELATED"/>
    <property type="match status" value="1"/>
</dbReference>
<gene>
    <name evidence="2" type="ORF">SAMN02745119_01228</name>
</gene>
<organism evidence="2 3">
    <name type="scientific">Trichlorobacter thiogenes</name>
    <dbReference type="NCBI Taxonomy" id="115783"/>
    <lineage>
        <taxon>Bacteria</taxon>
        <taxon>Pseudomonadati</taxon>
        <taxon>Thermodesulfobacteriota</taxon>
        <taxon>Desulfuromonadia</taxon>
        <taxon>Geobacterales</taxon>
        <taxon>Geobacteraceae</taxon>
        <taxon>Trichlorobacter</taxon>
    </lineage>
</organism>
<dbReference type="RefSeq" id="WP_078789491.1">
    <property type="nucleotide sequence ID" value="NZ_FUWR01000005.1"/>
</dbReference>
<dbReference type="Pfam" id="PF02579">
    <property type="entry name" value="Nitro_FeMo-Co"/>
    <property type="match status" value="1"/>
</dbReference>
<evidence type="ECO:0000313" key="3">
    <source>
        <dbReference type="Proteomes" id="UP000190102"/>
    </source>
</evidence>
<accession>A0A1T4MCL1</accession>
<dbReference type="InterPro" id="IPR051840">
    <property type="entry name" value="NifX/NifY_domain"/>
</dbReference>
<sequence length="110" mass="11659">MLIAVTSSDGKHIDTHFGKADRFLVYEVGVGEPALLYEVQAPRYCGGTGPGHSLMADKLAAIATGLGACRVVVTAMIGESPKEEMERLGVDIISISGPVIDVLKEVIKLY</sequence>
<reference evidence="3" key="1">
    <citation type="submission" date="2017-02" db="EMBL/GenBank/DDBJ databases">
        <authorList>
            <person name="Varghese N."/>
            <person name="Submissions S."/>
        </authorList>
    </citation>
    <scope>NUCLEOTIDE SEQUENCE [LARGE SCALE GENOMIC DNA]</scope>
    <source>
        <strain evidence="3">ATCC BAA-34</strain>
    </source>
</reference>
<dbReference type="InterPro" id="IPR036105">
    <property type="entry name" value="DiNase_FeMo-co_biosyn_sf"/>
</dbReference>
<evidence type="ECO:0000259" key="1">
    <source>
        <dbReference type="Pfam" id="PF02579"/>
    </source>
</evidence>
<dbReference type="EMBL" id="FUWR01000005">
    <property type="protein sequence ID" value="SJZ64601.1"/>
    <property type="molecule type" value="Genomic_DNA"/>
</dbReference>
<name>A0A1T4MCL1_9BACT</name>
<dbReference type="InterPro" id="IPR003731">
    <property type="entry name" value="Di-Nase_FeMo-co_biosynth"/>
</dbReference>
<evidence type="ECO:0000313" key="2">
    <source>
        <dbReference type="EMBL" id="SJZ64601.1"/>
    </source>
</evidence>
<dbReference type="Proteomes" id="UP000190102">
    <property type="component" value="Unassembled WGS sequence"/>
</dbReference>